<comment type="subcellular location">
    <subcellularLocation>
        <location evidence="1 7">Cell membrane</location>
        <topology evidence="1 7">Multi-pass membrane protein</topology>
    </subcellularLocation>
</comment>
<comment type="similarity">
    <text evidence="7">Belongs to the binding-protein-dependent transport system permease family.</text>
</comment>
<dbReference type="Pfam" id="PF00528">
    <property type="entry name" value="BPD_transp_1"/>
    <property type="match status" value="1"/>
</dbReference>
<dbReference type="PANTHER" id="PTHR43227">
    <property type="entry name" value="BLL4140 PROTEIN"/>
    <property type="match status" value="1"/>
</dbReference>
<protein>
    <submittedName>
        <fullName evidence="10">Protein LplB</fullName>
    </submittedName>
</protein>
<evidence type="ECO:0000256" key="4">
    <source>
        <dbReference type="ARBA" id="ARBA00022692"/>
    </source>
</evidence>
<dbReference type="CDD" id="cd06261">
    <property type="entry name" value="TM_PBP2"/>
    <property type="match status" value="1"/>
</dbReference>
<evidence type="ECO:0000256" key="2">
    <source>
        <dbReference type="ARBA" id="ARBA00022448"/>
    </source>
</evidence>
<dbReference type="EMBL" id="BMHP01000009">
    <property type="protein sequence ID" value="GGD98182.1"/>
    <property type="molecule type" value="Genomic_DNA"/>
</dbReference>
<feature type="domain" description="ABC transmembrane type-1" evidence="9">
    <location>
        <begin position="104"/>
        <end position="319"/>
    </location>
</feature>
<evidence type="ECO:0000313" key="11">
    <source>
        <dbReference type="Proteomes" id="UP000612456"/>
    </source>
</evidence>
<dbReference type="GO" id="GO:0005886">
    <property type="term" value="C:plasma membrane"/>
    <property type="evidence" value="ECO:0007669"/>
    <property type="project" value="UniProtKB-SubCell"/>
</dbReference>
<name>A0A916ZHG9_9BACL</name>
<dbReference type="RefSeq" id="WP_188999510.1">
    <property type="nucleotide sequence ID" value="NZ_BMHP01000009.1"/>
</dbReference>
<feature type="transmembrane region" description="Helical" evidence="7">
    <location>
        <begin position="298"/>
        <end position="323"/>
    </location>
</feature>
<sequence length="332" mass="37186">MSKTDPKTGESTMETAAARPAGAARSGSAPKPRLWKRIQQHRTLYLLFIPVFAYFVVFKYWPIVLAWVVAFKDLQLGAGVFASPWIGMQNFKDIFLSPEIPGVISNTVEISVLRLVIGFVPPIILAIMFHDMMSKRLKKWLQTLVYIPHFFSWVIVFGVVFGFFSVGYGFVNNMLHAFGFERHEFLLDSDWFRPILIGSALWKEIGWSTIIYLAALSTVDAQLYEAAVIDGAGPLKRMRHITLPGIMPVMTFVLCINLGSLLNAGGEQILLFYNDAVFDTADVIDTWVYREGLARLQFSLATAVGLFQSVIGLALVVTANYFAKKLSGRGIW</sequence>
<proteinExistence type="inferred from homology"/>
<evidence type="ECO:0000259" key="9">
    <source>
        <dbReference type="PROSITE" id="PS50928"/>
    </source>
</evidence>
<evidence type="ECO:0000256" key="3">
    <source>
        <dbReference type="ARBA" id="ARBA00022475"/>
    </source>
</evidence>
<dbReference type="InterPro" id="IPR050809">
    <property type="entry name" value="UgpAE/MalFG_permease"/>
</dbReference>
<keyword evidence="5 7" id="KW-1133">Transmembrane helix</keyword>
<evidence type="ECO:0000313" key="10">
    <source>
        <dbReference type="EMBL" id="GGD98182.1"/>
    </source>
</evidence>
<comment type="caution">
    <text evidence="10">The sequence shown here is derived from an EMBL/GenBank/DDBJ whole genome shotgun (WGS) entry which is preliminary data.</text>
</comment>
<dbReference type="InterPro" id="IPR035906">
    <property type="entry name" value="MetI-like_sf"/>
</dbReference>
<evidence type="ECO:0000256" key="5">
    <source>
        <dbReference type="ARBA" id="ARBA00022989"/>
    </source>
</evidence>
<organism evidence="10 11">
    <name type="scientific">Paenibacillus nasutitermitis</name>
    <dbReference type="NCBI Taxonomy" id="1652958"/>
    <lineage>
        <taxon>Bacteria</taxon>
        <taxon>Bacillati</taxon>
        <taxon>Bacillota</taxon>
        <taxon>Bacilli</taxon>
        <taxon>Bacillales</taxon>
        <taxon>Paenibacillaceae</taxon>
        <taxon>Paenibacillus</taxon>
    </lineage>
</organism>
<reference evidence="10" key="1">
    <citation type="journal article" date="2014" name="Int. J. Syst. Evol. Microbiol.">
        <title>Complete genome sequence of Corynebacterium casei LMG S-19264T (=DSM 44701T), isolated from a smear-ripened cheese.</title>
        <authorList>
            <consortium name="US DOE Joint Genome Institute (JGI-PGF)"/>
            <person name="Walter F."/>
            <person name="Albersmeier A."/>
            <person name="Kalinowski J."/>
            <person name="Ruckert C."/>
        </authorList>
    </citation>
    <scope>NUCLEOTIDE SEQUENCE</scope>
    <source>
        <strain evidence="10">CGMCC 1.15178</strain>
    </source>
</reference>
<reference evidence="10" key="2">
    <citation type="submission" date="2020-09" db="EMBL/GenBank/DDBJ databases">
        <authorList>
            <person name="Sun Q."/>
            <person name="Zhou Y."/>
        </authorList>
    </citation>
    <scope>NUCLEOTIDE SEQUENCE</scope>
    <source>
        <strain evidence="10">CGMCC 1.15178</strain>
    </source>
</reference>
<keyword evidence="2 7" id="KW-0813">Transport</keyword>
<feature type="compositionally biased region" description="Low complexity" evidence="8">
    <location>
        <begin position="16"/>
        <end position="29"/>
    </location>
</feature>
<keyword evidence="6 7" id="KW-0472">Membrane</keyword>
<feature type="transmembrane region" description="Helical" evidence="7">
    <location>
        <begin position="43"/>
        <end position="70"/>
    </location>
</feature>
<feature type="transmembrane region" description="Helical" evidence="7">
    <location>
        <begin position="150"/>
        <end position="171"/>
    </location>
</feature>
<evidence type="ECO:0000256" key="6">
    <source>
        <dbReference type="ARBA" id="ARBA00023136"/>
    </source>
</evidence>
<keyword evidence="11" id="KW-1185">Reference proteome</keyword>
<feature type="region of interest" description="Disordered" evidence="8">
    <location>
        <begin position="1"/>
        <end position="29"/>
    </location>
</feature>
<dbReference type="GO" id="GO:0055085">
    <property type="term" value="P:transmembrane transport"/>
    <property type="evidence" value="ECO:0007669"/>
    <property type="project" value="InterPro"/>
</dbReference>
<evidence type="ECO:0000256" key="1">
    <source>
        <dbReference type="ARBA" id="ARBA00004651"/>
    </source>
</evidence>
<dbReference type="AlphaFoldDB" id="A0A916ZHG9"/>
<dbReference type="SUPFAM" id="SSF161098">
    <property type="entry name" value="MetI-like"/>
    <property type="match status" value="1"/>
</dbReference>
<keyword evidence="3" id="KW-1003">Cell membrane</keyword>
<evidence type="ECO:0000256" key="8">
    <source>
        <dbReference type="SAM" id="MobiDB-lite"/>
    </source>
</evidence>
<feature type="transmembrane region" description="Helical" evidence="7">
    <location>
        <begin position="241"/>
        <end position="262"/>
    </location>
</feature>
<dbReference type="Gene3D" id="1.10.3720.10">
    <property type="entry name" value="MetI-like"/>
    <property type="match status" value="1"/>
</dbReference>
<accession>A0A916ZHG9</accession>
<dbReference type="Proteomes" id="UP000612456">
    <property type="component" value="Unassembled WGS sequence"/>
</dbReference>
<dbReference type="PROSITE" id="PS50928">
    <property type="entry name" value="ABC_TM1"/>
    <property type="match status" value="1"/>
</dbReference>
<dbReference type="InterPro" id="IPR000515">
    <property type="entry name" value="MetI-like"/>
</dbReference>
<keyword evidence="4 7" id="KW-0812">Transmembrane</keyword>
<dbReference type="PANTHER" id="PTHR43227:SF11">
    <property type="entry name" value="BLL4140 PROTEIN"/>
    <property type="match status" value="1"/>
</dbReference>
<feature type="transmembrane region" description="Helical" evidence="7">
    <location>
        <begin position="111"/>
        <end position="129"/>
    </location>
</feature>
<evidence type="ECO:0000256" key="7">
    <source>
        <dbReference type="RuleBase" id="RU363032"/>
    </source>
</evidence>
<gene>
    <name evidence="10" type="primary">lplB</name>
    <name evidence="10" type="ORF">GCM10010911_66230</name>
</gene>